<name>A0A401H2M6_9APHY</name>
<dbReference type="EMBL" id="BFAD01000014">
    <property type="protein sequence ID" value="GBE88674.1"/>
    <property type="molecule type" value="Genomic_DNA"/>
</dbReference>
<accession>A0A401H2M6</accession>
<evidence type="ECO:0000313" key="1">
    <source>
        <dbReference type="EMBL" id="GBE88674.1"/>
    </source>
</evidence>
<dbReference type="AlphaFoldDB" id="A0A401H2M6"/>
<gene>
    <name evidence="1" type="ORF">SCP_1400790</name>
</gene>
<proteinExistence type="predicted"/>
<comment type="caution">
    <text evidence="1">The sequence shown here is derived from an EMBL/GenBank/DDBJ whole genome shotgun (WGS) entry which is preliminary data.</text>
</comment>
<organism evidence="1 2">
    <name type="scientific">Sparassis crispa</name>
    <dbReference type="NCBI Taxonomy" id="139825"/>
    <lineage>
        <taxon>Eukaryota</taxon>
        <taxon>Fungi</taxon>
        <taxon>Dikarya</taxon>
        <taxon>Basidiomycota</taxon>
        <taxon>Agaricomycotina</taxon>
        <taxon>Agaricomycetes</taxon>
        <taxon>Polyporales</taxon>
        <taxon>Sparassidaceae</taxon>
        <taxon>Sparassis</taxon>
    </lineage>
</organism>
<protein>
    <submittedName>
        <fullName evidence="1">Uncharacterized protein</fullName>
    </submittedName>
</protein>
<dbReference type="RefSeq" id="XP_027619587.1">
    <property type="nucleotide sequence ID" value="XM_027763786.1"/>
</dbReference>
<evidence type="ECO:0000313" key="2">
    <source>
        <dbReference type="Proteomes" id="UP000287166"/>
    </source>
</evidence>
<keyword evidence="2" id="KW-1185">Reference proteome</keyword>
<dbReference type="GeneID" id="38785591"/>
<reference evidence="1 2" key="1">
    <citation type="journal article" date="2018" name="Sci. Rep.">
        <title>Genome sequence of the cauliflower mushroom Sparassis crispa (Hanabiratake) and its association with beneficial usage.</title>
        <authorList>
            <person name="Kiyama R."/>
            <person name="Furutani Y."/>
            <person name="Kawaguchi K."/>
            <person name="Nakanishi T."/>
        </authorList>
    </citation>
    <scope>NUCLEOTIDE SEQUENCE [LARGE SCALE GENOMIC DNA]</scope>
</reference>
<sequence>MAGAVNIGQYEEQPHHSTPHRYSIDIVSQLKYHTMSGFNNWVSTNVQVIITEIGTATTASNSFNFVMKSDQGAIWFVSGKTGKASHNWGLDPSVGLPAFTTLANACYISEITATLNWTGDANWAVNWKAKLANGGVHFA</sequence>
<dbReference type="Proteomes" id="UP000287166">
    <property type="component" value="Unassembled WGS sequence"/>
</dbReference>
<dbReference type="InParanoid" id="A0A401H2M6"/>